<feature type="compositionally biased region" description="Polar residues" evidence="1">
    <location>
        <begin position="1"/>
        <end position="12"/>
    </location>
</feature>
<name>A0A392UB22_9FABA</name>
<dbReference type="EMBL" id="LXQA010767709">
    <property type="protein sequence ID" value="MCI70047.1"/>
    <property type="molecule type" value="Genomic_DNA"/>
</dbReference>
<feature type="non-terminal residue" evidence="2">
    <location>
        <position position="46"/>
    </location>
</feature>
<protein>
    <submittedName>
        <fullName evidence="2">Uncharacterized protein</fullName>
    </submittedName>
</protein>
<evidence type="ECO:0000313" key="3">
    <source>
        <dbReference type="Proteomes" id="UP000265520"/>
    </source>
</evidence>
<dbReference type="Proteomes" id="UP000265520">
    <property type="component" value="Unassembled WGS sequence"/>
</dbReference>
<feature type="region of interest" description="Disordered" evidence="1">
    <location>
        <begin position="1"/>
        <end position="31"/>
    </location>
</feature>
<proteinExistence type="predicted"/>
<comment type="caution">
    <text evidence="2">The sequence shown here is derived from an EMBL/GenBank/DDBJ whole genome shotgun (WGS) entry which is preliminary data.</text>
</comment>
<organism evidence="2 3">
    <name type="scientific">Trifolium medium</name>
    <dbReference type="NCBI Taxonomy" id="97028"/>
    <lineage>
        <taxon>Eukaryota</taxon>
        <taxon>Viridiplantae</taxon>
        <taxon>Streptophyta</taxon>
        <taxon>Embryophyta</taxon>
        <taxon>Tracheophyta</taxon>
        <taxon>Spermatophyta</taxon>
        <taxon>Magnoliopsida</taxon>
        <taxon>eudicotyledons</taxon>
        <taxon>Gunneridae</taxon>
        <taxon>Pentapetalae</taxon>
        <taxon>rosids</taxon>
        <taxon>fabids</taxon>
        <taxon>Fabales</taxon>
        <taxon>Fabaceae</taxon>
        <taxon>Papilionoideae</taxon>
        <taxon>50 kb inversion clade</taxon>
        <taxon>NPAAA clade</taxon>
        <taxon>Hologalegina</taxon>
        <taxon>IRL clade</taxon>
        <taxon>Trifolieae</taxon>
        <taxon>Trifolium</taxon>
    </lineage>
</organism>
<accession>A0A392UB22</accession>
<reference evidence="2 3" key="1">
    <citation type="journal article" date="2018" name="Front. Plant Sci.">
        <title>Red Clover (Trifolium pratense) and Zigzag Clover (T. medium) - A Picture of Genomic Similarities and Differences.</title>
        <authorList>
            <person name="Dluhosova J."/>
            <person name="Istvanek J."/>
            <person name="Nedelnik J."/>
            <person name="Repkova J."/>
        </authorList>
    </citation>
    <scope>NUCLEOTIDE SEQUENCE [LARGE SCALE GENOMIC DNA]</scope>
    <source>
        <strain evidence="3">cv. 10/8</strain>
        <tissue evidence="2">Leaf</tissue>
    </source>
</reference>
<evidence type="ECO:0000313" key="2">
    <source>
        <dbReference type="EMBL" id="MCI70047.1"/>
    </source>
</evidence>
<keyword evidence="3" id="KW-1185">Reference proteome</keyword>
<sequence length="46" mass="4973">MRVNSPSTNSAPQVPDLPELDKDSRSPALTTPHLQILSSSLLTFLP</sequence>
<evidence type="ECO:0000256" key="1">
    <source>
        <dbReference type="SAM" id="MobiDB-lite"/>
    </source>
</evidence>
<dbReference type="AlphaFoldDB" id="A0A392UB22"/>